<accession>A0A1H6DV38</accession>
<sequence>MKFVNADVLAKQFYPEAPEAHSYEAAEQAGILRERMLAEGRNFAFETVFSHPSKIDFIAKAKSYGYEIIMVVLHVNDVSLNKARISQRVEEGGHFVPDEKVETRIPRTLANIKAAIPLCDRVHILDNSSFDSPFRQVLTISNQNVDYACSPLPDWAQNLIRISSV</sequence>
<dbReference type="Gene3D" id="3.40.50.300">
    <property type="entry name" value="P-loop containing nucleotide triphosphate hydrolases"/>
    <property type="match status" value="1"/>
</dbReference>
<reference evidence="1 2" key="1">
    <citation type="submission" date="2016-10" db="EMBL/GenBank/DDBJ databases">
        <authorList>
            <person name="de Groot N.N."/>
        </authorList>
    </citation>
    <scope>NUCLEOTIDE SEQUENCE [LARGE SCALE GENOMIC DNA]</scope>
    <source>
        <strain evidence="1 2">DSM 22012</strain>
    </source>
</reference>
<dbReference type="PANTHER" id="PTHR39206:SF1">
    <property type="entry name" value="SLL8004 PROTEIN"/>
    <property type="match status" value="1"/>
</dbReference>
<evidence type="ECO:0000313" key="1">
    <source>
        <dbReference type="EMBL" id="SEG89130.1"/>
    </source>
</evidence>
<dbReference type="AlphaFoldDB" id="A0A1H6DV38"/>
<dbReference type="EMBL" id="FNVQ01000011">
    <property type="protein sequence ID" value="SEG89130.1"/>
    <property type="molecule type" value="Genomic_DNA"/>
</dbReference>
<keyword evidence="2" id="KW-1185">Reference proteome</keyword>
<dbReference type="Proteomes" id="UP000236745">
    <property type="component" value="Unassembled WGS sequence"/>
</dbReference>
<proteinExistence type="predicted"/>
<dbReference type="PANTHER" id="PTHR39206">
    <property type="entry name" value="SLL8004 PROTEIN"/>
    <property type="match status" value="1"/>
</dbReference>
<organism evidence="1 2">
    <name type="scientific">Marinobacterium lutimaris</name>
    <dbReference type="NCBI Taxonomy" id="568106"/>
    <lineage>
        <taxon>Bacteria</taxon>
        <taxon>Pseudomonadati</taxon>
        <taxon>Pseudomonadota</taxon>
        <taxon>Gammaproteobacteria</taxon>
        <taxon>Oceanospirillales</taxon>
        <taxon>Oceanospirillaceae</taxon>
        <taxon>Marinobacterium</taxon>
    </lineage>
</organism>
<gene>
    <name evidence="1" type="ORF">SAMN05444390_11121</name>
</gene>
<name>A0A1H6DV38_9GAMM</name>
<protein>
    <submittedName>
        <fullName evidence="1">Zeta toxin</fullName>
    </submittedName>
</protein>
<evidence type="ECO:0000313" key="2">
    <source>
        <dbReference type="Proteomes" id="UP000236745"/>
    </source>
</evidence>
<dbReference type="InterPro" id="IPR027417">
    <property type="entry name" value="P-loop_NTPase"/>
</dbReference>